<evidence type="ECO:0000256" key="3">
    <source>
        <dbReference type="ARBA" id="ARBA00004494"/>
    </source>
</evidence>
<reference evidence="17" key="1">
    <citation type="submission" date="2011-08" db="EMBL/GenBank/DDBJ databases">
        <title>The draft genome of Latimeria chalumnae.</title>
        <authorList>
            <person name="Di Palma F."/>
            <person name="Alfoldi J."/>
            <person name="Johnson J."/>
            <person name="Berlin A."/>
            <person name="Gnerre S."/>
            <person name="Jaffe D."/>
            <person name="MacCallum I."/>
            <person name="Young S."/>
            <person name="Walker B.J."/>
            <person name="Lander E."/>
            <person name="Lindblad-Toh K."/>
        </authorList>
    </citation>
    <scope>NUCLEOTIDE SEQUENCE [LARGE SCALE GENOMIC DNA]</scope>
    <source>
        <strain evidence="17">Wild caught</strain>
    </source>
</reference>
<keyword evidence="7" id="KW-0812">Transmembrane</keyword>
<gene>
    <name evidence="16" type="primary">ITPRIP</name>
</gene>
<dbReference type="FunCoup" id="H3AAC0">
    <property type="interactions" value="499"/>
</dbReference>
<dbReference type="Pfam" id="PF20266">
    <property type="entry name" value="Mab-21_C"/>
    <property type="match status" value="1"/>
</dbReference>
<accession>H3AAC0</accession>
<keyword evidence="11" id="KW-0472">Membrane</keyword>
<dbReference type="InterPro" id="IPR024810">
    <property type="entry name" value="MAB21L/cGLR"/>
</dbReference>
<evidence type="ECO:0000256" key="8">
    <source>
        <dbReference type="ARBA" id="ARBA00022729"/>
    </source>
</evidence>
<evidence type="ECO:0000256" key="1">
    <source>
        <dbReference type="ARBA" id="ARBA00003856"/>
    </source>
</evidence>
<keyword evidence="17" id="KW-1185">Reference proteome</keyword>
<evidence type="ECO:0000256" key="4">
    <source>
        <dbReference type="ARBA" id="ARBA00005554"/>
    </source>
</evidence>
<comment type="function">
    <text evidence="1">Enhances Ca(2+)-mediated inhibition of inositol 1,4,5-triphosphate receptor (ITPR) Ca(2+) release.</text>
</comment>
<dbReference type="OMA" id="CHLHCLQ"/>
<dbReference type="Ensembl" id="ENSLACT00000006644.1">
    <property type="protein sequence ID" value="ENSLACP00000006591.1"/>
    <property type="gene ID" value="ENSLACG00000005842.1"/>
</dbReference>
<keyword evidence="12" id="KW-0325">Glycoprotein</keyword>
<evidence type="ECO:0000313" key="17">
    <source>
        <dbReference type="Proteomes" id="UP000008672"/>
    </source>
</evidence>
<dbReference type="EMBL" id="AFYH01068397">
    <property type="status" value="NOT_ANNOTATED_CDS"/>
    <property type="molecule type" value="Genomic_DNA"/>
</dbReference>
<evidence type="ECO:0000256" key="2">
    <source>
        <dbReference type="ARBA" id="ARBA00004251"/>
    </source>
</evidence>
<evidence type="ECO:0000256" key="9">
    <source>
        <dbReference type="ARBA" id="ARBA00022989"/>
    </source>
</evidence>
<proteinExistence type="inferred from homology"/>
<evidence type="ECO:0000259" key="15">
    <source>
        <dbReference type="Pfam" id="PF20266"/>
    </source>
</evidence>
<dbReference type="InterPro" id="IPR026250">
    <property type="entry name" value="ITPRIP-like"/>
</dbReference>
<comment type="subcellular location">
    <subcellularLocation>
        <location evidence="2">Cell membrane</location>
        <topology evidence="2">Single-pass type I membrane protein</topology>
    </subcellularLocation>
    <subcellularLocation>
        <location evidence="3">Nucleus outer membrane</location>
        <topology evidence="3">Single-pass type I membrane protein</topology>
    </subcellularLocation>
</comment>
<dbReference type="AlphaFoldDB" id="H3AAC0"/>
<dbReference type="Gene3D" id="1.10.1410.40">
    <property type="match status" value="1"/>
</dbReference>
<reference evidence="16" key="3">
    <citation type="submission" date="2025-09" db="UniProtKB">
        <authorList>
            <consortium name="Ensembl"/>
        </authorList>
    </citation>
    <scope>IDENTIFICATION</scope>
</reference>
<dbReference type="HOGENOM" id="CLU_025485_2_0_1"/>
<evidence type="ECO:0000256" key="6">
    <source>
        <dbReference type="ARBA" id="ARBA00022475"/>
    </source>
</evidence>
<dbReference type="Gene3D" id="3.30.460.90">
    <property type="match status" value="1"/>
</dbReference>
<feature type="coiled-coil region" evidence="14">
    <location>
        <begin position="38"/>
        <end position="65"/>
    </location>
</feature>
<name>H3AAC0_LATCH</name>
<evidence type="ECO:0000256" key="10">
    <source>
        <dbReference type="ARBA" id="ARBA00023054"/>
    </source>
</evidence>
<evidence type="ECO:0000256" key="7">
    <source>
        <dbReference type="ARBA" id="ARBA00022692"/>
    </source>
</evidence>
<evidence type="ECO:0000256" key="11">
    <source>
        <dbReference type="ARBA" id="ARBA00023136"/>
    </source>
</evidence>
<dbReference type="InParanoid" id="H3AAC0"/>
<keyword evidence="6" id="KW-1003">Cell membrane</keyword>
<comment type="similarity">
    <text evidence="4">Belongs to the ITPRIP family.</text>
</comment>
<keyword evidence="8" id="KW-0732">Signal</keyword>
<keyword evidence="13" id="KW-0539">Nucleus</keyword>
<evidence type="ECO:0000313" key="16">
    <source>
        <dbReference type="Ensembl" id="ENSLACP00000006591.1"/>
    </source>
</evidence>
<sequence>MQMGIFKVCLVVATAVINHPLFFQKENATLPESDDDIITRMKEHEEHLKMEMLRLEQDLHKMDEERHQNPEQGPRNEENPIWDLWSAMSLIIFLIIEIWRQELQDEASHESSNEEDDLTVAGNFSQKVALPDKIVLASFHEKCIRISNNDLSRTKEFVEGFADDLLEALRSVCNRDADMEVEDCIGIGSLYESWRVHKPLLCDLIVPFAPPEPYRFKAQVCFSGNGVPPDKQGCGKIKVIQGNEDVAGCVCGKTNLGEDMLCLLHSNNERSLNSSVMEDLLCSKGTQYLNTGQVMKWFQIAVTKAWNKISHKYDFELTFRNLDSPGALKIKFRSGKVIVFNITPVVQFEDSDVYFVSHFANDALLDDCSSDIYWSLSFAVYERRLLKSLAKKLPENSCHLSCLQIVSFLHRKQCNLTGRSGLNNYHLKTVLLHLLFSRPFSDWGFENLEVRLRDMLRYLEKSLQEKRLSHSLIGNRFIPADICLPLVFQKAEPPNLFRPLVLERAAYKKTVDTFYEMLKNAAVLIKEYTLHLPNGHLDMNMSLNTS</sequence>
<organism evidence="16 17">
    <name type="scientific">Latimeria chalumnae</name>
    <name type="common">Coelacanth</name>
    <dbReference type="NCBI Taxonomy" id="7897"/>
    <lineage>
        <taxon>Eukaryota</taxon>
        <taxon>Metazoa</taxon>
        <taxon>Chordata</taxon>
        <taxon>Craniata</taxon>
        <taxon>Vertebrata</taxon>
        <taxon>Euteleostomi</taxon>
        <taxon>Coelacanthiformes</taxon>
        <taxon>Coelacanthidae</taxon>
        <taxon>Latimeria</taxon>
    </lineage>
</organism>
<dbReference type="PRINTS" id="PR02107">
    <property type="entry name" value="INOS145TPRIP"/>
</dbReference>
<dbReference type="InterPro" id="IPR046906">
    <property type="entry name" value="Mab-21_HhH/H2TH-like"/>
</dbReference>
<evidence type="ECO:0000256" key="14">
    <source>
        <dbReference type="SAM" id="Coils"/>
    </source>
</evidence>
<evidence type="ECO:0000256" key="5">
    <source>
        <dbReference type="ARBA" id="ARBA00019443"/>
    </source>
</evidence>
<protein>
    <recommendedName>
        <fullName evidence="5">Inositol 1,4,5-trisphosphate receptor-interacting protein</fullName>
    </recommendedName>
</protein>
<evidence type="ECO:0000256" key="13">
    <source>
        <dbReference type="ARBA" id="ARBA00023242"/>
    </source>
</evidence>
<dbReference type="GO" id="GO:0005640">
    <property type="term" value="C:nuclear outer membrane"/>
    <property type="evidence" value="ECO:0007669"/>
    <property type="project" value="UniProtKB-SubCell"/>
</dbReference>
<feature type="domain" description="Mab-21-like HhH/H2TH-like" evidence="15">
    <location>
        <begin position="401"/>
        <end position="470"/>
    </location>
</feature>
<evidence type="ECO:0000256" key="12">
    <source>
        <dbReference type="ARBA" id="ARBA00023180"/>
    </source>
</evidence>
<dbReference type="PANTHER" id="PTHR10656">
    <property type="entry name" value="CELL FATE DETERMINING PROTEIN MAB21-RELATED"/>
    <property type="match status" value="1"/>
</dbReference>
<dbReference type="PANTHER" id="PTHR10656:SF8">
    <property type="entry name" value="INOSITOL 1,4,5-TRISPHOSPHATE RECEPTOR-INTERACTING PROTEIN"/>
    <property type="match status" value="1"/>
</dbReference>
<keyword evidence="10 14" id="KW-0175">Coiled coil</keyword>
<dbReference type="GO" id="GO:0005886">
    <property type="term" value="C:plasma membrane"/>
    <property type="evidence" value="ECO:0007669"/>
    <property type="project" value="UniProtKB-SubCell"/>
</dbReference>
<reference evidence="16" key="2">
    <citation type="submission" date="2025-08" db="UniProtKB">
        <authorList>
            <consortium name="Ensembl"/>
        </authorList>
    </citation>
    <scope>IDENTIFICATION</scope>
</reference>
<dbReference type="GeneTree" id="ENSGT01050000244827"/>
<dbReference type="eggNOG" id="ENOG502QRDF">
    <property type="taxonomic scope" value="Eukaryota"/>
</dbReference>
<dbReference type="STRING" id="7897.ENSLACP00000006591"/>
<keyword evidence="9" id="KW-1133">Transmembrane helix</keyword>
<dbReference type="SMART" id="SM01265">
    <property type="entry name" value="Mab-21"/>
    <property type="match status" value="1"/>
</dbReference>
<dbReference type="Proteomes" id="UP000008672">
    <property type="component" value="Unassembled WGS sequence"/>
</dbReference>